<protein>
    <recommendedName>
        <fullName evidence="2">PPM-type phosphatase domain-containing protein</fullName>
    </recommendedName>
</protein>
<evidence type="ECO:0000313" key="4">
    <source>
        <dbReference type="Proteomes" id="UP001189429"/>
    </source>
</evidence>
<dbReference type="PROSITE" id="PS51746">
    <property type="entry name" value="PPM_2"/>
    <property type="match status" value="1"/>
</dbReference>
<dbReference type="InterPro" id="IPR036457">
    <property type="entry name" value="PPM-type-like_dom_sf"/>
</dbReference>
<dbReference type="EMBL" id="CAUYUJ010001355">
    <property type="protein sequence ID" value="CAK0795510.1"/>
    <property type="molecule type" value="Genomic_DNA"/>
</dbReference>
<dbReference type="CDD" id="cd00143">
    <property type="entry name" value="PP2Cc"/>
    <property type="match status" value="1"/>
</dbReference>
<evidence type="ECO:0000259" key="2">
    <source>
        <dbReference type="PROSITE" id="PS51746"/>
    </source>
</evidence>
<feature type="domain" description="PPM-type phosphatase" evidence="2">
    <location>
        <begin position="68"/>
        <end position="221"/>
    </location>
</feature>
<feature type="compositionally biased region" description="Basic and acidic residues" evidence="1">
    <location>
        <begin position="200"/>
        <end position="211"/>
    </location>
</feature>
<sequence>MLGIASSRRNGTSFVGARGHLFCPPPPVQRSSSPTRTCAEEKEKPPRASSEEGASREVALLPSWTSPSCGLPSSKRASLGRARRGAPEGAPQGSEVSALASCLLAREVNAFGRELRSEGGGSSLLAALEAALPSVDAKLRAGKLNAGRVLPLSLHPFAGCGSTACVAAVDLVRREVVVANIGDSRAILIRNGKAIALSQDHKPEDKKERFRIQAAGGRVEQ</sequence>
<evidence type="ECO:0000256" key="1">
    <source>
        <dbReference type="SAM" id="MobiDB-lite"/>
    </source>
</evidence>
<comment type="caution">
    <text evidence="3">The sequence shown here is derived from an EMBL/GenBank/DDBJ whole genome shotgun (WGS) entry which is preliminary data.</text>
</comment>
<dbReference type="PANTHER" id="PTHR13832:SF840">
    <property type="entry name" value="PROTEIN PHOSPHATASE 2C 60-RELATED"/>
    <property type="match status" value="1"/>
</dbReference>
<keyword evidence="4" id="KW-1185">Reference proteome</keyword>
<name>A0ABN9PRC5_9DINO</name>
<dbReference type="PANTHER" id="PTHR13832">
    <property type="entry name" value="PROTEIN PHOSPHATASE 2C"/>
    <property type="match status" value="1"/>
</dbReference>
<feature type="region of interest" description="Disordered" evidence="1">
    <location>
        <begin position="200"/>
        <end position="221"/>
    </location>
</feature>
<dbReference type="Pfam" id="PF00481">
    <property type="entry name" value="PP2C"/>
    <property type="match status" value="1"/>
</dbReference>
<feature type="compositionally biased region" description="Basic and acidic residues" evidence="1">
    <location>
        <begin position="38"/>
        <end position="55"/>
    </location>
</feature>
<dbReference type="InterPro" id="IPR001932">
    <property type="entry name" value="PPM-type_phosphatase-like_dom"/>
</dbReference>
<accession>A0ABN9PRC5</accession>
<dbReference type="Gene3D" id="3.60.40.10">
    <property type="entry name" value="PPM-type phosphatase domain"/>
    <property type="match status" value="1"/>
</dbReference>
<evidence type="ECO:0000313" key="3">
    <source>
        <dbReference type="EMBL" id="CAK0795510.1"/>
    </source>
</evidence>
<dbReference type="SUPFAM" id="SSF81606">
    <property type="entry name" value="PP2C-like"/>
    <property type="match status" value="1"/>
</dbReference>
<gene>
    <name evidence="3" type="ORF">PCOR1329_LOCUS5168</name>
</gene>
<dbReference type="InterPro" id="IPR015655">
    <property type="entry name" value="PP2C"/>
</dbReference>
<reference evidence="3" key="1">
    <citation type="submission" date="2023-10" db="EMBL/GenBank/DDBJ databases">
        <authorList>
            <person name="Chen Y."/>
            <person name="Shah S."/>
            <person name="Dougan E. K."/>
            <person name="Thang M."/>
            <person name="Chan C."/>
        </authorList>
    </citation>
    <scope>NUCLEOTIDE SEQUENCE [LARGE SCALE GENOMIC DNA]</scope>
</reference>
<feature type="region of interest" description="Disordered" evidence="1">
    <location>
        <begin position="1"/>
        <end position="93"/>
    </location>
</feature>
<organism evidence="3 4">
    <name type="scientific">Prorocentrum cordatum</name>
    <dbReference type="NCBI Taxonomy" id="2364126"/>
    <lineage>
        <taxon>Eukaryota</taxon>
        <taxon>Sar</taxon>
        <taxon>Alveolata</taxon>
        <taxon>Dinophyceae</taxon>
        <taxon>Prorocentrales</taxon>
        <taxon>Prorocentraceae</taxon>
        <taxon>Prorocentrum</taxon>
    </lineage>
</organism>
<dbReference type="Proteomes" id="UP001189429">
    <property type="component" value="Unassembled WGS sequence"/>
</dbReference>
<feature type="non-terminal residue" evidence="3">
    <location>
        <position position="221"/>
    </location>
</feature>
<proteinExistence type="predicted"/>